<dbReference type="RefSeq" id="XP_007769987.1">
    <property type="nucleotide sequence ID" value="XM_007771797.1"/>
</dbReference>
<accession>A0A5M3MLZ4</accession>
<dbReference type="GeneID" id="19199941"/>
<gene>
    <name evidence="1" type="ORF">CONPUDRAFT_125965</name>
</gene>
<reference evidence="2" key="1">
    <citation type="journal article" date="2012" name="Science">
        <title>The Paleozoic origin of enzymatic lignin decomposition reconstructed from 31 fungal genomes.</title>
        <authorList>
            <person name="Floudas D."/>
            <person name="Binder M."/>
            <person name="Riley R."/>
            <person name="Barry K."/>
            <person name="Blanchette R.A."/>
            <person name="Henrissat B."/>
            <person name="Martinez A.T."/>
            <person name="Otillar R."/>
            <person name="Spatafora J.W."/>
            <person name="Yadav J.S."/>
            <person name="Aerts A."/>
            <person name="Benoit I."/>
            <person name="Boyd A."/>
            <person name="Carlson A."/>
            <person name="Copeland A."/>
            <person name="Coutinho P.M."/>
            <person name="de Vries R.P."/>
            <person name="Ferreira P."/>
            <person name="Findley K."/>
            <person name="Foster B."/>
            <person name="Gaskell J."/>
            <person name="Glotzer D."/>
            <person name="Gorecki P."/>
            <person name="Heitman J."/>
            <person name="Hesse C."/>
            <person name="Hori C."/>
            <person name="Igarashi K."/>
            <person name="Jurgens J.A."/>
            <person name="Kallen N."/>
            <person name="Kersten P."/>
            <person name="Kohler A."/>
            <person name="Kuees U."/>
            <person name="Kumar T.K.A."/>
            <person name="Kuo A."/>
            <person name="LaButti K."/>
            <person name="Larrondo L.F."/>
            <person name="Lindquist E."/>
            <person name="Ling A."/>
            <person name="Lombard V."/>
            <person name="Lucas S."/>
            <person name="Lundell T."/>
            <person name="Martin R."/>
            <person name="McLaughlin D.J."/>
            <person name="Morgenstern I."/>
            <person name="Morin E."/>
            <person name="Murat C."/>
            <person name="Nagy L.G."/>
            <person name="Nolan M."/>
            <person name="Ohm R.A."/>
            <person name="Patyshakuliyeva A."/>
            <person name="Rokas A."/>
            <person name="Ruiz-Duenas F.J."/>
            <person name="Sabat G."/>
            <person name="Salamov A."/>
            <person name="Samejima M."/>
            <person name="Schmutz J."/>
            <person name="Slot J.C."/>
            <person name="St John F."/>
            <person name="Stenlid J."/>
            <person name="Sun H."/>
            <person name="Sun S."/>
            <person name="Syed K."/>
            <person name="Tsang A."/>
            <person name="Wiebenga A."/>
            <person name="Young D."/>
            <person name="Pisabarro A."/>
            <person name="Eastwood D.C."/>
            <person name="Martin F."/>
            <person name="Cullen D."/>
            <person name="Grigoriev I.V."/>
            <person name="Hibbett D.S."/>
        </authorList>
    </citation>
    <scope>NUCLEOTIDE SEQUENCE [LARGE SCALE GENOMIC DNA]</scope>
    <source>
        <strain evidence="2">RWD-64-598 SS2</strain>
    </source>
</reference>
<keyword evidence="2" id="KW-1185">Reference proteome</keyword>
<name>A0A5M3MLZ4_CONPW</name>
<dbReference type="InterPro" id="IPR032675">
    <property type="entry name" value="LRR_dom_sf"/>
</dbReference>
<dbReference type="OrthoDB" id="2585512at2759"/>
<evidence type="ECO:0008006" key="3">
    <source>
        <dbReference type="Google" id="ProtNLM"/>
    </source>
</evidence>
<dbReference type="SUPFAM" id="SSF52047">
    <property type="entry name" value="RNI-like"/>
    <property type="match status" value="1"/>
</dbReference>
<dbReference type="Gene3D" id="3.80.10.10">
    <property type="entry name" value="Ribonuclease Inhibitor"/>
    <property type="match status" value="1"/>
</dbReference>
<dbReference type="EMBL" id="JH711580">
    <property type="protein sequence ID" value="EIW79601.1"/>
    <property type="molecule type" value="Genomic_DNA"/>
</dbReference>
<comment type="caution">
    <text evidence="1">The sequence shown here is derived from an EMBL/GenBank/DDBJ whole genome shotgun (WGS) entry which is preliminary data.</text>
</comment>
<dbReference type="OMA" id="CTNLRSC"/>
<evidence type="ECO:0000313" key="1">
    <source>
        <dbReference type="EMBL" id="EIW79601.1"/>
    </source>
</evidence>
<protein>
    <recommendedName>
        <fullName evidence="3">F-box domain-containing protein</fullName>
    </recommendedName>
</protein>
<dbReference type="AlphaFoldDB" id="A0A5M3MLZ4"/>
<evidence type="ECO:0000313" key="2">
    <source>
        <dbReference type="Proteomes" id="UP000053558"/>
    </source>
</evidence>
<proteinExistence type="predicted"/>
<organism evidence="1 2">
    <name type="scientific">Coniophora puteana (strain RWD-64-598)</name>
    <name type="common">Brown rot fungus</name>
    <dbReference type="NCBI Taxonomy" id="741705"/>
    <lineage>
        <taxon>Eukaryota</taxon>
        <taxon>Fungi</taxon>
        <taxon>Dikarya</taxon>
        <taxon>Basidiomycota</taxon>
        <taxon>Agaricomycotina</taxon>
        <taxon>Agaricomycetes</taxon>
        <taxon>Agaricomycetidae</taxon>
        <taxon>Boletales</taxon>
        <taxon>Coniophorineae</taxon>
        <taxon>Coniophoraceae</taxon>
        <taxon>Coniophora</taxon>
    </lineage>
</organism>
<dbReference type="KEGG" id="cput:CONPUDRAFT_125965"/>
<dbReference type="Proteomes" id="UP000053558">
    <property type="component" value="Unassembled WGS sequence"/>
</dbReference>
<sequence length="466" mass="51262">MTVSFVDLPIELLPFVVESVVKPQHLAALCLVDRTFNAVSTARLYERVVIYAWYREAKERIRLVFRTLAEHPHLARHVHSLELRDFPKSLSSSTYTTLHTHVLAALAHCTNLRACTWTRDGSLDDAILSALHTGCPRLAALEINGNDGGYYDPRMLTHFTALERLALVMPSPGVVDVLPVWMAGTGAALRNLTLICKASTSVTDDLLLAIAPALVRLEHLYITGCPKVTHRGIIALVASNTAGLISLGLEGLSQSFDTAAFNTACARTSALRRLASITLTVHTHTPLTEWTARVQELLWDAPLESFQVYATGAFVRAPGADAFWAGVVARHGARLRRFSAHRVHVGLAAVREICAGCPRLERMFIVAEQDELETMAEHLSHARSLRAVHVTFPMNEAAFPQVLAADALLLAKRCAWSVSQVGCNTKVWHVKRSVARDAESGEWRTETSLGPYENPDIPEPFLVIRA</sequence>